<organism evidence="2 3">
    <name type="scientific">Phocaeicola coprocola</name>
    <dbReference type="NCBI Taxonomy" id="310298"/>
    <lineage>
        <taxon>Bacteria</taxon>
        <taxon>Pseudomonadati</taxon>
        <taxon>Bacteroidota</taxon>
        <taxon>Bacteroidia</taxon>
        <taxon>Bacteroidales</taxon>
        <taxon>Bacteroidaceae</taxon>
        <taxon>Phocaeicola</taxon>
    </lineage>
</organism>
<name>A0A412GUT3_9BACT</name>
<feature type="signal peptide" evidence="1">
    <location>
        <begin position="1"/>
        <end position="25"/>
    </location>
</feature>
<dbReference type="RefSeq" id="WP_118483414.1">
    <property type="nucleotide sequence ID" value="NZ_CALUHW010000006.1"/>
</dbReference>
<dbReference type="AlphaFoldDB" id="A0A412GUT3"/>
<reference evidence="2 3" key="1">
    <citation type="submission" date="2018-08" db="EMBL/GenBank/DDBJ databases">
        <title>A genome reference for cultivated species of the human gut microbiota.</title>
        <authorList>
            <person name="Zou Y."/>
            <person name="Xue W."/>
            <person name="Luo G."/>
        </authorList>
    </citation>
    <scope>NUCLEOTIDE SEQUENCE [LARGE SCALE GENOMIC DNA]</scope>
    <source>
        <strain evidence="2 3">AF24-2</strain>
    </source>
</reference>
<gene>
    <name evidence="2" type="ORF">DWY20_04015</name>
</gene>
<keyword evidence="3" id="KW-1185">Reference proteome</keyword>
<proteinExistence type="predicted"/>
<evidence type="ECO:0000256" key="1">
    <source>
        <dbReference type="SAM" id="SignalP"/>
    </source>
</evidence>
<sequence length="417" mass="43982">MKLNTKLISMFLSGCLLAGTMPFYAQTRSNKGLKKGVNLAANITNKKKDPPRTYLNLGLISNYSCLNGVGINAISSITHYHSIGFQVAGITNVTGLNASGFQLSGIANVTGKDTKGVTLAGLMNVTGNSSSGIAVSAIGNVAGLDAKGIFIGGLVTIAGRNSSGVHFAGLANVTKKTQKGVFIGGLMNVSGETLKGVQLTSLLNVAGTQNKGLQLAALGNIAVDNRGMQLGITNYGEQNNGLQAGLANVSVKTAKGLQLGIVNISQDSTAHQIGCINITPHTKYQMIISGGNLNKVNLAIRFKNRHTYTELGGGAFYLNSDYKASVSAFYRGGLYCSLLPRLELSADAGFYHIETLDNKNQGIPARLYALQPRINVEYRIGSKLGIFASGGYSWTRQYGHSSMFDHKATFEAGIVLF</sequence>
<protein>
    <submittedName>
        <fullName evidence="2">Uncharacterized protein</fullName>
    </submittedName>
</protein>
<accession>A0A412GUT3</accession>
<evidence type="ECO:0000313" key="2">
    <source>
        <dbReference type="EMBL" id="RGR98543.1"/>
    </source>
</evidence>
<feature type="chain" id="PRO_5019073981" evidence="1">
    <location>
        <begin position="26"/>
        <end position="417"/>
    </location>
</feature>
<comment type="caution">
    <text evidence="2">The sequence shown here is derived from an EMBL/GenBank/DDBJ whole genome shotgun (WGS) entry which is preliminary data.</text>
</comment>
<evidence type="ECO:0000313" key="3">
    <source>
        <dbReference type="Proteomes" id="UP000285864"/>
    </source>
</evidence>
<dbReference type="EMBL" id="QRUU01000011">
    <property type="protein sequence ID" value="RGR98543.1"/>
    <property type="molecule type" value="Genomic_DNA"/>
</dbReference>
<keyword evidence="1" id="KW-0732">Signal</keyword>
<dbReference type="Proteomes" id="UP000285864">
    <property type="component" value="Unassembled WGS sequence"/>
</dbReference>